<protein>
    <submittedName>
        <fullName evidence="5">DNA phosphorothioation-dependent restriction protein DptG</fullName>
    </submittedName>
</protein>
<dbReference type="PRINTS" id="PR00598">
    <property type="entry name" value="HTHMARR"/>
</dbReference>
<evidence type="ECO:0000256" key="3">
    <source>
        <dbReference type="ARBA" id="ARBA00023163"/>
    </source>
</evidence>
<dbReference type="PROSITE" id="PS50995">
    <property type="entry name" value="HTH_MARR_2"/>
    <property type="match status" value="1"/>
</dbReference>
<proteinExistence type="predicted"/>
<dbReference type="SMART" id="SM00347">
    <property type="entry name" value="HTH_MARR"/>
    <property type="match status" value="1"/>
</dbReference>
<dbReference type="InterPro" id="IPR036390">
    <property type="entry name" value="WH_DNA-bd_sf"/>
</dbReference>
<feature type="domain" description="HTH marR-type" evidence="4">
    <location>
        <begin position="7"/>
        <end position="145"/>
    </location>
</feature>
<dbReference type="GO" id="GO:0003677">
    <property type="term" value="F:DNA binding"/>
    <property type="evidence" value="ECO:0007669"/>
    <property type="project" value="UniProtKB-KW"/>
</dbReference>
<name>A0A327W134_9BACT</name>
<evidence type="ECO:0000313" key="6">
    <source>
        <dbReference type="Proteomes" id="UP000249819"/>
    </source>
</evidence>
<dbReference type="PANTHER" id="PTHR33164:SF64">
    <property type="entry name" value="TRANSCRIPTIONAL REGULATOR SLYA"/>
    <property type="match status" value="1"/>
</dbReference>
<keyword evidence="2" id="KW-0238">DNA-binding</keyword>
<sequence length="149" mass="17391">MEPILNKVDLARELGRETAELRNELRQFLQKKIKESNWDISFELLEILGLLYKRDGMIQQEIADILIKDKSSVTYLITNLVKRDLVERTEDQTDRRNKQIFLKAKGRELIQQLGPWVEELYTKATQGIPVENIALALAIARKMNENLKL</sequence>
<organism evidence="5 6">
    <name type="scientific">Chitinophaga dinghuensis</name>
    <dbReference type="NCBI Taxonomy" id="1539050"/>
    <lineage>
        <taxon>Bacteria</taxon>
        <taxon>Pseudomonadati</taxon>
        <taxon>Bacteroidota</taxon>
        <taxon>Chitinophagia</taxon>
        <taxon>Chitinophagales</taxon>
        <taxon>Chitinophagaceae</taxon>
        <taxon>Chitinophaga</taxon>
    </lineage>
</organism>
<evidence type="ECO:0000256" key="1">
    <source>
        <dbReference type="ARBA" id="ARBA00023015"/>
    </source>
</evidence>
<dbReference type="GO" id="GO:0006950">
    <property type="term" value="P:response to stress"/>
    <property type="evidence" value="ECO:0007669"/>
    <property type="project" value="TreeGrafter"/>
</dbReference>
<comment type="caution">
    <text evidence="5">The sequence shown here is derived from an EMBL/GenBank/DDBJ whole genome shotgun (WGS) entry which is preliminary data.</text>
</comment>
<dbReference type="InterPro" id="IPR039422">
    <property type="entry name" value="MarR/SlyA-like"/>
</dbReference>
<keyword evidence="1" id="KW-0805">Transcription regulation</keyword>
<keyword evidence="6" id="KW-1185">Reference proteome</keyword>
<dbReference type="EMBL" id="QLMA01000004">
    <property type="protein sequence ID" value="RAJ81956.1"/>
    <property type="molecule type" value="Genomic_DNA"/>
</dbReference>
<dbReference type="Proteomes" id="UP000249819">
    <property type="component" value="Unassembled WGS sequence"/>
</dbReference>
<gene>
    <name evidence="5" type="ORF">CLV59_104181</name>
</gene>
<dbReference type="GO" id="GO:0003700">
    <property type="term" value="F:DNA-binding transcription factor activity"/>
    <property type="evidence" value="ECO:0007669"/>
    <property type="project" value="InterPro"/>
</dbReference>
<dbReference type="OrthoDB" id="996843at2"/>
<accession>A0A327W134</accession>
<evidence type="ECO:0000313" key="5">
    <source>
        <dbReference type="EMBL" id="RAJ81956.1"/>
    </source>
</evidence>
<dbReference type="Gene3D" id="1.10.10.10">
    <property type="entry name" value="Winged helix-like DNA-binding domain superfamily/Winged helix DNA-binding domain"/>
    <property type="match status" value="1"/>
</dbReference>
<reference evidence="5 6" key="1">
    <citation type="submission" date="2018-06" db="EMBL/GenBank/DDBJ databases">
        <title>Genomic Encyclopedia of Archaeal and Bacterial Type Strains, Phase II (KMG-II): from individual species to whole genera.</title>
        <authorList>
            <person name="Goeker M."/>
        </authorList>
    </citation>
    <scope>NUCLEOTIDE SEQUENCE [LARGE SCALE GENOMIC DNA]</scope>
    <source>
        <strain evidence="5 6">DSM 29821</strain>
    </source>
</reference>
<dbReference type="RefSeq" id="WP_111592516.1">
    <property type="nucleotide sequence ID" value="NZ_QLMA01000004.1"/>
</dbReference>
<dbReference type="InterPro" id="IPR036388">
    <property type="entry name" value="WH-like_DNA-bd_sf"/>
</dbReference>
<keyword evidence="3" id="KW-0804">Transcription</keyword>
<dbReference type="AlphaFoldDB" id="A0A327W134"/>
<dbReference type="InterPro" id="IPR000835">
    <property type="entry name" value="HTH_MarR-typ"/>
</dbReference>
<evidence type="ECO:0000256" key="2">
    <source>
        <dbReference type="ARBA" id="ARBA00023125"/>
    </source>
</evidence>
<dbReference type="PANTHER" id="PTHR33164">
    <property type="entry name" value="TRANSCRIPTIONAL REGULATOR, MARR FAMILY"/>
    <property type="match status" value="1"/>
</dbReference>
<evidence type="ECO:0000259" key="4">
    <source>
        <dbReference type="PROSITE" id="PS50995"/>
    </source>
</evidence>
<dbReference type="Pfam" id="PF01047">
    <property type="entry name" value="MarR"/>
    <property type="match status" value="1"/>
</dbReference>
<dbReference type="SUPFAM" id="SSF46785">
    <property type="entry name" value="Winged helix' DNA-binding domain"/>
    <property type="match status" value="1"/>
</dbReference>